<dbReference type="SUPFAM" id="SSF53244">
    <property type="entry name" value="MurD-like peptide ligases, peptide-binding domain"/>
    <property type="match status" value="1"/>
</dbReference>
<keyword evidence="6 7" id="KW-0067">ATP-binding</keyword>
<dbReference type="Gene3D" id="3.40.50.720">
    <property type="entry name" value="NAD(P)-binding Rossmann-like Domain"/>
    <property type="match status" value="1"/>
</dbReference>
<comment type="pathway">
    <text evidence="2 7 8">Cell wall biogenesis; peptidoglycan biosynthesis.</text>
</comment>
<dbReference type="PANTHER" id="PTHR43692">
    <property type="entry name" value="UDP-N-ACETYLMURAMOYLALANINE--D-GLUTAMATE LIGASE"/>
    <property type="match status" value="1"/>
</dbReference>
<feature type="domain" description="Mur ligase C-terminal" evidence="9">
    <location>
        <begin position="287"/>
        <end position="401"/>
    </location>
</feature>
<keyword evidence="7 8" id="KW-0961">Cell wall biogenesis/degradation</keyword>
<dbReference type="Pfam" id="PF21377">
    <property type="entry name" value="MurD_N"/>
    <property type="match status" value="1"/>
</dbReference>
<dbReference type="UniPathway" id="UPA00219"/>
<evidence type="ECO:0000256" key="7">
    <source>
        <dbReference type="HAMAP-Rule" id="MF_00639"/>
    </source>
</evidence>
<comment type="function">
    <text evidence="7 8">Cell wall formation. Catalyzes the addition of glutamate to the nucleotide precursor UDP-N-acetylmuramoyl-L-alanine (UMA).</text>
</comment>
<dbReference type="EC" id="6.3.2.9" evidence="7 8"/>
<dbReference type="AlphaFoldDB" id="F7YXX5"/>
<dbReference type="Gene3D" id="3.40.1190.10">
    <property type="entry name" value="Mur-like, catalytic domain"/>
    <property type="match status" value="1"/>
</dbReference>
<dbReference type="GO" id="GO:0008764">
    <property type="term" value="F:UDP-N-acetylmuramoylalanine-D-glutamate ligase activity"/>
    <property type="evidence" value="ECO:0007669"/>
    <property type="project" value="UniProtKB-UniRule"/>
</dbReference>
<dbReference type="GO" id="GO:0071555">
    <property type="term" value="P:cell wall organization"/>
    <property type="evidence" value="ECO:0007669"/>
    <property type="project" value="UniProtKB-KW"/>
</dbReference>
<dbReference type="Proteomes" id="UP000006804">
    <property type="component" value="Chromosome"/>
</dbReference>
<dbReference type="SUPFAM" id="SSF51984">
    <property type="entry name" value="MurCD N-terminal domain"/>
    <property type="match status" value="1"/>
</dbReference>
<dbReference type="PANTHER" id="PTHR43692:SF1">
    <property type="entry name" value="UDP-N-ACETYLMURAMOYLALANINE--D-GLUTAMATE LIGASE"/>
    <property type="match status" value="1"/>
</dbReference>
<keyword evidence="5 7" id="KW-0547">Nucleotide-binding</keyword>
<feature type="binding site" evidence="7">
    <location>
        <begin position="105"/>
        <end position="111"/>
    </location>
    <ligand>
        <name>ATP</name>
        <dbReference type="ChEBI" id="CHEBI:30616"/>
    </ligand>
</feature>
<evidence type="ECO:0000256" key="5">
    <source>
        <dbReference type="ARBA" id="ARBA00022741"/>
    </source>
</evidence>
<dbReference type="OrthoDB" id="9809796at2"/>
<keyword evidence="7 8" id="KW-0133">Cell shape</keyword>
<dbReference type="NCBIfam" id="TIGR01087">
    <property type="entry name" value="murD"/>
    <property type="match status" value="1"/>
</dbReference>
<accession>F7YXX5</accession>
<comment type="catalytic activity">
    <reaction evidence="7 8">
        <text>UDP-N-acetyl-alpha-D-muramoyl-L-alanine + D-glutamate + ATP = UDP-N-acetyl-alpha-D-muramoyl-L-alanyl-D-glutamate + ADP + phosphate + H(+)</text>
        <dbReference type="Rhea" id="RHEA:16429"/>
        <dbReference type="ChEBI" id="CHEBI:15378"/>
        <dbReference type="ChEBI" id="CHEBI:29986"/>
        <dbReference type="ChEBI" id="CHEBI:30616"/>
        <dbReference type="ChEBI" id="CHEBI:43474"/>
        <dbReference type="ChEBI" id="CHEBI:83898"/>
        <dbReference type="ChEBI" id="CHEBI:83900"/>
        <dbReference type="ChEBI" id="CHEBI:456216"/>
        <dbReference type="EC" id="6.3.2.9"/>
    </reaction>
</comment>
<dbReference type="GO" id="GO:0051301">
    <property type="term" value="P:cell division"/>
    <property type="evidence" value="ECO:0007669"/>
    <property type="project" value="UniProtKB-KW"/>
</dbReference>
<dbReference type="GO" id="GO:0005524">
    <property type="term" value="F:ATP binding"/>
    <property type="evidence" value="ECO:0007669"/>
    <property type="project" value="UniProtKB-UniRule"/>
</dbReference>
<dbReference type="SUPFAM" id="SSF53623">
    <property type="entry name" value="MurD-like peptide ligases, catalytic domain"/>
    <property type="match status" value="1"/>
</dbReference>
<reference evidence="11 12" key="1">
    <citation type="submission" date="2010-11" db="EMBL/GenBank/DDBJ databases">
        <title>The complete genome of Thermotoga thermarum DSM 5069.</title>
        <authorList>
            <consortium name="US DOE Joint Genome Institute (JGI-PGF)"/>
            <person name="Lucas S."/>
            <person name="Copeland A."/>
            <person name="Lapidus A."/>
            <person name="Bruce D."/>
            <person name="Goodwin L."/>
            <person name="Pitluck S."/>
            <person name="Kyrpides N."/>
            <person name="Mavromatis K."/>
            <person name="Ivanova N."/>
            <person name="Zeytun A."/>
            <person name="Brettin T."/>
            <person name="Detter J.C."/>
            <person name="Tapia R."/>
            <person name="Han C."/>
            <person name="Land M."/>
            <person name="Hauser L."/>
            <person name="Markowitz V."/>
            <person name="Cheng J.-F."/>
            <person name="Hugenholtz P."/>
            <person name="Woyke T."/>
            <person name="Wu D."/>
            <person name="Spring S."/>
            <person name="Schroeder M."/>
            <person name="Brambilla E."/>
            <person name="Klenk H.-P."/>
            <person name="Eisen J.A."/>
        </authorList>
    </citation>
    <scope>NUCLEOTIDE SEQUENCE [LARGE SCALE GENOMIC DNA]</scope>
    <source>
        <strain evidence="11 12">DSM 5069</strain>
    </source>
</reference>
<dbReference type="STRING" id="688269.Theth_0689"/>
<dbReference type="HOGENOM" id="CLU_032540_0_1_0"/>
<keyword evidence="3 7" id="KW-0963">Cytoplasm</keyword>
<protein>
    <recommendedName>
        <fullName evidence="7 8">UDP-N-acetylmuramoylalanine--D-glutamate ligase</fullName>
        <ecNumber evidence="7 8">6.3.2.9</ecNumber>
    </recommendedName>
    <alternativeName>
        <fullName evidence="7">D-glutamic acid-adding enzyme</fullName>
    </alternativeName>
    <alternativeName>
        <fullName evidence="7">UDP-N-acetylmuramoyl-L-alanyl-D-glutamate synthetase</fullName>
    </alternativeName>
</protein>
<sequence>MLYALVGYGISNKELCKVLRQLGHNVFVSEIRLLNLEEKTELESLGVEYEEGQNSDAILRADRIVVSPSVKPDHPVVSKADEKVLTDLDVILALKKPKVVIGITGTNGKTTTCSMLTHALKKAGKSVECLGNIGNPIAKLVEKDIDYLVLELSSFQLFWSRKLPIDIGVITNIKPNHLDWHPSFEHYYRSKLKLFDFSSIRVYNSQDPLLSSLAMSYDNTVGFDRIKANKQEKTIELEGKLYPFSNANLYTTQNLWNLSAVVQVLRIIGFQISEALKLLEDFTPPKHRMQFVAEINGVSFYNDSKSTSAAATIEALENFEDKKVVLILTGKGKNENYEPLINKICEKAKAVVMFGEMASLIKDLIEKANVQSKIVENMDQAVKEAFSMAEPGEVVLLSPAGASFDLYKNYTERGEHFERVVKSLLGG</sequence>
<evidence type="ECO:0000256" key="2">
    <source>
        <dbReference type="ARBA" id="ARBA00004752"/>
    </source>
</evidence>
<evidence type="ECO:0000256" key="1">
    <source>
        <dbReference type="ARBA" id="ARBA00004496"/>
    </source>
</evidence>
<name>F7YXX5_9THEM</name>
<dbReference type="EMBL" id="CP002351">
    <property type="protein sequence ID" value="AEH50774.1"/>
    <property type="molecule type" value="Genomic_DNA"/>
</dbReference>
<dbReference type="InterPro" id="IPR013221">
    <property type="entry name" value="Mur_ligase_cen"/>
</dbReference>
<gene>
    <name evidence="7" type="primary">murD</name>
    <name evidence="11" type="ORF">Theth_0689</name>
</gene>
<evidence type="ECO:0000256" key="6">
    <source>
        <dbReference type="ARBA" id="ARBA00022840"/>
    </source>
</evidence>
<evidence type="ECO:0000256" key="4">
    <source>
        <dbReference type="ARBA" id="ARBA00022598"/>
    </source>
</evidence>
<feature type="domain" description="Mur ligase central" evidence="10">
    <location>
        <begin position="103"/>
        <end position="224"/>
    </location>
</feature>
<evidence type="ECO:0000259" key="10">
    <source>
        <dbReference type="Pfam" id="PF08245"/>
    </source>
</evidence>
<keyword evidence="7 8" id="KW-0131">Cell cycle</keyword>
<evidence type="ECO:0000256" key="8">
    <source>
        <dbReference type="RuleBase" id="RU003664"/>
    </source>
</evidence>
<evidence type="ECO:0000259" key="9">
    <source>
        <dbReference type="Pfam" id="PF02875"/>
    </source>
</evidence>
<dbReference type="GO" id="GO:0008360">
    <property type="term" value="P:regulation of cell shape"/>
    <property type="evidence" value="ECO:0007669"/>
    <property type="project" value="UniProtKB-KW"/>
</dbReference>
<keyword evidence="7 8" id="KW-0132">Cell division</keyword>
<dbReference type="Pfam" id="PF08245">
    <property type="entry name" value="Mur_ligase_M"/>
    <property type="match status" value="1"/>
</dbReference>
<dbReference type="Pfam" id="PF02875">
    <property type="entry name" value="Mur_ligase_C"/>
    <property type="match status" value="1"/>
</dbReference>
<dbReference type="HAMAP" id="MF_00639">
    <property type="entry name" value="MurD"/>
    <property type="match status" value="1"/>
</dbReference>
<dbReference type="KEGG" id="tta:Theth_0689"/>
<organism evidence="11 12">
    <name type="scientific">Pseudothermotoga thermarum DSM 5069</name>
    <dbReference type="NCBI Taxonomy" id="688269"/>
    <lineage>
        <taxon>Bacteria</taxon>
        <taxon>Thermotogati</taxon>
        <taxon>Thermotogota</taxon>
        <taxon>Thermotogae</taxon>
        <taxon>Thermotogales</taxon>
        <taxon>Thermotogaceae</taxon>
        <taxon>Pseudothermotoga</taxon>
    </lineage>
</organism>
<evidence type="ECO:0000313" key="11">
    <source>
        <dbReference type="EMBL" id="AEH50774.1"/>
    </source>
</evidence>
<evidence type="ECO:0000256" key="3">
    <source>
        <dbReference type="ARBA" id="ARBA00022490"/>
    </source>
</evidence>
<comment type="subcellular location">
    <subcellularLocation>
        <location evidence="1 7 8">Cytoplasm</location>
    </subcellularLocation>
</comment>
<dbReference type="InterPro" id="IPR004101">
    <property type="entry name" value="Mur_ligase_C"/>
</dbReference>
<comment type="similarity">
    <text evidence="7">Belongs to the MurCDEF family.</text>
</comment>
<dbReference type="GO" id="GO:0005737">
    <property type="term" value="C:cytoplasm"/>
    <property type="evidence" value="ECO:0007669"/>
    <property type="project" value="UniProtKB-SubCell"/>
</dbReference>
<dbReference type="InterPro" id="IPR005762">
    <property type="entry name" value="MurD"/>
</dbReference>
<dbReference type="Gene3D" id="3.90.190.20">
    <property type="entry name" value="Mur ligase, C-terminal domain"/>
    <property type="match status" value="1"/>
</dbReference>
<keyword evidence="4 7" id="KW-0436">Ligase</keyword>
<dbReference type="InterPro" id="IPR036615">
    <property type="entry name" value="Mur_ligase_C_dom_sf"/>
</dbReference>
<proteinExistence type="inferred from homology"/>
<dbReference type="GO" id="GO:0009252">
    <property type="term" value="P:peptidoglycan biosynthetic process"/>
    <property type="evidence" value="ECO:0007669"/>
    <property type="project" value="UniProtKB-UniRule"/>
</dbReference>
<keyword evidence="7 8" id="KW-0573">Peptidoglycan synthesis</keyword>
<dbReference type="PATRIC" id="fig|688269.3.peg.713"/>
<dbReference type="eggNOG" id="COG0771">
    <property type="taxonomic scope" value="Bacteria"/>
</dbReference>
<evidence type="ECO:0000313" key="12">
    <source>
        <dbReference type="Proteomes" id="UP000006804"/>
    </source>
</evidence>
<keyword evidence="12" id="KW-1185">Reference proteome</keyword>
<dbReference type="InterPro" id="IPR036565">
    <property type="entry name" value="Mur-like_cat_sf"/>
</dbReference>